<evidence type="ECO:0000313" key="2">
    <source>
        <dbReference type="EMBL" id="VVN75408.1"/>
    </source>
</evidence>
<reference evidence="2 3" key="1">
    <citation type="submission" date="2019-09" db="EMBL/GenBank/DDBJ databases">
        <authorList>
            <person name="Chandra G."/>
            <person name="Truman W A."/>
        </authorList>
    </citation>
    <scope>NUCLEOTIDE SEQUENCE [LARGE SCALE GENOMIC DNA]</scope>
    <source>
        <strain evidence="2">PS704</strain>
    </source>
</reference>
<protein>
    <submittedName>
        <fullName evidence="2">Uncharacterized protein</fullName>
    </submittedName>
</protein>
<dbReference type="EMBL" id="CABVHP010000001">
    <property type="protein sequence ID" value="VVN75408.1"/>
    <property type="molecule type" value="Genomic_DNA"/>
</dbReference>
<feature type="compositionally biased region" description="Basic and acidic residues" evidence="1">
    <location>
        <begin position="177"/>
        <end position="186"/>
    </location>
</feature>
<dbReference type="AlphaFoldDB" id="A0A5E7A8L9"/>
<feature type="region of interest" description="Disordered" evidence="1">
    <location>
        <begin position="101"/>
        <end position="141"/>
    </location>
</feature>
<name>A0A5E7A8L9_PSEFL</name>
<accession>A0A5E7A8L9</accession>
<evidence type="ECO:0000313" key="3">
    <source>
        <dbReference type="Proteomes" id="UP000326557"/>
    </source>
</evidence>
<gene>
    <name evidence="2" type="ORF">PS704_00713</name>
</gene>
<sequence>MGTAGACGWRVGAGLLDWDWDWDRDSGHIRFCGYGCLRFRPYGGLLGRTERRPAPSNQAPAPLTYGGSPRLAMPSLRSCSMGPPPLAIPAGLPTAQNLRSAFRRGRSRSKAKARRPDSRPEVRQDHRGEHQCHAPPKSPVGASLLAMDAQTPRLLRPHALSLTSIASRLAPTGGTRTLEERGDAEPWRGTVRQGRRRLVSWRSALPGHPP</sequence>
<proteinExistence type="predicted"/>
<feature type="region of interest" description="Disordered" evidence="1">
    <location>
        <begin position="171"/>
        <end position="210"/>
    </location>
</feature>
<feature type="compositionally biased region" description="Basic residues" evidence="1">
    <location>
        <begin position="101"/>
        <end position="113"/>
    </location>
</feature>
<evidence type="ECO:0000256" key="1">
    <source>
        <dbReference type="SAM" id="MobiDB-lite"/>
    </source>
</evidence>
<organism evidence="2 3">
    <name type="scientific">Pseudomonas fluorescens</name>
    <dbReference type="NCBI Taxonomy" id="294"/>
    <lineage>
        <taxon>Bacteria</taxon>
        <taxon>Pseudomonadati</taxon>
        <taxon>Pseudomonadota</taxon>
        <taxon>Gammaproteobacteria</taxon>
        <taxon>Pseudomonadales</taxon>
        <taxon>Pseudomonadaceae</taxon>
        <taxon>Pseudomonas</taxon>
    </lineage>
</organism>
<feature type="compositionally biased region" description="Basic and acidic residues" evidence="1">
    <location>
        <begin position="114"/>
        <end position="132"/>
    </location>
</feature>
<dbReference type="Proteomes" id="UP000326557">
    <property type="component" value="Unassembled WGS sequence"/>
</dbReference>